<dbReference type="Gene3D" id="2.130.10.10">
    <property type="entry name" value="YVTN repeat-like/Quinoprotein amine dehydrogenase"/>
    <property type="match status" value="1"/>
</dbReference>
<gene>
    <name evidence="2" type="ORF">C7M84_016116</name>
</gene>
<dbReference type="OrthoDB" id="6262491at2759"/>
<reference evidence="2 3" key="2">
    <citation type="submission" date="2019-01" db="EMBL/GenBank/DDBJ databases">
        <title>The decoding of complex shrimp genome reveals the adaptation for benthos swimmer, frequently molting mechanism and breeding impact on genome.</title>
        <authorList>
            <person name="Sun Y."/>
            <person name="Gao Y."/>
            <person name="Yu Y."/>
        </authorList>
    </citation>
    <scope>NUCLEOTIDE SEQUENCE [LARGE SCALE GENOMIC DNA]</scope>
    <source>
        <tissue evidence="2">Muscle</tissue>
    </source>
</reference>
<dbReference type="InterPro" id="IPR001680">
    <property type="entry name" value="WD40_rpt"/>
</dbReference>
<dbReference type="PROSITE" id="PS51257">
    <property type="entry name" value="PROKAR_LIPOPROTEIN"/>
    <property type="match status" value="1"/>
</dbReference>
<dbReference type="GO" id="GO:0016301">
    <property type="term" value="F:kinase activity"/>
    <property type="evidence" value="ECO:0007669"/>
    <property type="project" value="UniProtKB-KW"/>
</dbReference>
<evidence type="ECO:0000313" key="2">
    <source>
        <dbReference type="EMBL" id="ROT65881.1"/>
    </source>
</evidence>
<dbReference type="AlphaFoldDB" id="A0A3R7SLH5"/>
<dbReference type="SUPFAM" id="SSF50978">
    <property type="entry name" value="WD40 repeat-like"/>
    <property type="match status" value="1"/>
</dbReference>
<sequence length="252" mass="28457">MHEFKAHNYAVTDILVVGNNIFTACADCTFSIWDANTFELKRGIEGHEESIRKIITDGKNVFAGDDKGEVRVYSLDGDFAKMYSMVEEVWGLHVEGSRLYTIRDRGLTITEAKGESNKFTVISSTSEGRAPLYVTSDTLAYLDRTGMMVLIHDNTPSSYQLKGQLKTESISFQMNRKFKNGSMTSMLSKQGSQTLWNSQRKRLLIGRQRRTASDSRLADSRRGTAHFGRADIGDRVLKPPDLRRNHHSPHDC</sequence>
<name>A0A3R7SLH5_PENVA</name>
<comment type="caution">
    <text evidence="2">The sequence shown here is derived from an EMBL/GenBank/DDBJ whole genome shotgun (WGS) entry which is preliminary data.</text>
</comment>
<evidence type="ECO:0000256" key="1">
    <source>
        <dbReference type="SAM" id="MobiDB-lite"/>
    </source>
</evidence>
<dbReference type="EMBL" id="QCYY01003018">
    <property type="protein sequence ID" value="ROT65881.1"/>
    <property type="molecule type" value="Genomic_DNA"/>
</dbReference>
<keyword evidence="2" id="KW-0418">Kinase</keyword>
<reference evidence="2 3" key="1">
    <citation type="submission" date="2018-04" db="EMBL/GenBank/DDBJ databases">
        <authorList>
            <person name="Zhang X."/>
            <person name="Yuan J."/>
            <person name="Li F."/>
            <person name="Xiang J."/>
        </authorList>
    </citation>
    <scope>NUCLEOTIDE SEQUENCE [LARGE SCALE GENOMIC DNA]</scope>
    <source>
        <tissue evidence="2">Muscle</tissue>
    </source>
</reference>
<dbReference type="InterPro" id="IPR036322">
    <property type="entry name" value="WD40_repeat_dom_sf"/>
</dbReference>
<evidence type="ECO:0000313" key="3">
    <source>
        <dbReference type="Proteomes" id="UP000283509"/>
    </source>
</evidence>
<feature type="compositionally biased region" description="Basic and acidic residues" evidence="1">
    <location>
        <begin position="211"/>
        <end position="252"/>
    </location>
</feature>
<accession>A0A3R7SLH5</accession>
<protein>
    <submittedName>
        <fullName evidence="2">Myosin heavy chain kinase D</fullName>
    </submittedName>
</protein>
<organism evidence="2 3">
    <name type="scientific">Penaeus vannamei</name>
    <name type="common">Whiteleg shrimp</name>
    <name type="synonym">Litopenaeus vannamei</name>
    <dbReference type="NCBI Taxonomy" id="6689"/>
    <lineage>
        <taxon>Eukaryota</taxon>
        <taxon>Metazoa</taxon>
        <taxon>Ecdysozoa</taxon>
        <taxon>Arthropoda</taxon>
        <taxon>Crustacea</taxon>
        <taxon>Multicrustacea</taxon>
        <taxon>Malacostraca</taxon>
        <taxon>Eumalacostraca</taxon>
        <taxon>Eucarida</taxon>
        <taxon>Decapoda</taxon>
        <taxon>Dendrobranchiata</taxon>
        <taxon>Penaeoidea</taxon>
        <taxon>Penaeidae</taxon>
        <taxon>Penaeus</taxon>
    </lineage>
</organism>
<dbReference type="InterPro" id="IPR015943">
    <property type="entry name" value="WD40/YVTN_repeat-like_dom_sf"/>
</dbReference>
<dbReference type="Proteomes" id="UP000283509">
    <property type="component" value="Unassembled WGS sequence"/>
</dbReference>
<feature type="region of interest" description="Disordered" evidence="1">
    <location>
        <begin position="208"/>
        <end position="252"/>
    </location>
</feature>
<keyword evidence="2" id="KW-0808">Transferase</keyword>
<dbReference type="Pfam" id="PF00400">
    <property type="entry name" value="WD40"/>
    <property type="match status" value="1"/>
</dbReference>
<keyword evidence="3" id="KW-1185">Reference proteome</keyword>
<proteinExistence type="predicted"/>